<dbReference type="PANTHER" id="PTHR45947:SF13">
    <property type="entry name" value="TRANSFERASE"/>
    <property type="match status" value="1"/>
</dbReference>
<keyword evidence="4" id="KW-1185">Reference proteome</keyword>
<dbReference type="Pfam" id="PF00534">
    <property type="entry name" value="Glycos_transf_1"/>
    <property type="match status" value="1"/>
</dbReference>
<dbReference type="AlphaFoldDB" id="A0A364XY63"/>
<dbReference type="InterPro" id="IPR001296">
    <property type="entry name" value="Glyco_trans_1"/>
</dbReference>
<dbReference type="Proteomes" id="UP000251889">
    <property type="component" value="Unassembled WGS sequence"/>
</dbReference>
<dbReference type="OrthoDB" id="9801573at2"/>
<comment type="caution">
    <text evidence="3">The sequence shown here is derived from an EMBL/GenBank/DDBJ whole genome shotgun (WGS) entry which is preliminary data.</text>
</comment>
<reference evidence="3 4" key="1">
    <citation type="submission" date="2018-06" db="EMBL/GenBank/DDBJ databases">
        <title>Chryseolinea flavus sp. nov., a member of the phylum Bacteroidetes isolated from soil.</title>
        <authorList>
            <person name="Li Y."/>
            <person name="Wang J."/>
        </authorList>
    </citation>
    <scope>NUCLEOTIDE SEQUENCE [LARGE SCALE GENOMIC DNA]</scope>
    <source>
        <strain evidence="3 4">SDU1-6</strain>
    </source>
</reference>
<dbReference type="PANTHER" id="PTHR45947">
    <property type="entry name" value="SULFOQUINOVOSYL TRANSFERASE SQD2"/>
    <property type="match status" value="1"/>
</dbReference>
<evidence type="ECO:0000259" key="1">
    <source>
        <dbReference type="Pfam" id="PF00534"/>
    </source>
</evidence>
<dbReference type="InterPro" id="IPR050194">
    <property type="entry name" value="Glycosyltransferase_grp1"/>
</dbReference>
<feature type="domain" description="Glycosyltransferase subfamily 4-like N-terminal" evidence="2">
    <location>
        <begin position="21"/>
        <end position="122"/>
    </location>
</feature>
<dbReference type="Pfam" id="PF13439">
    <property type="entry name" value="Glyco_transf_4"/>
    <property type="match status" value="1"/>
</dbReference>
<feature type="domain" description="Glycosyl transferase family 1" evidence="1">
    <location>
        <begin position="175"/>
        <end position="296"/>
    </location>
</feature>
<accession>A0A364XY63</accession>
<keyword evidence="3" id="KW-0808">Transferase</keyword>
<name>A0A364XY63_9BACT</name>
<protein>
    <submittedName>
        <fullName evidence="3">Glycosyltransferase family 4 protein</fullName>
    </submittedName>
</protein>
<dbReference type="RefSeq" id="WP_112749139.1">
    <property type="nucleotide sequence ID" value="NZ_QMFY01000015.1"/>
</dbReference>
<gene>
    <name evidence="3" type="ORF">DQQ10_22255</name>
</gene>
<dbReference type="EMBL" id="QMFY01000015">
    <property type="protein sequence ID" value="RAV98742.1"/>
    <property type="molecule type" value="Genomic_DNA"/>
</dbReference>
<dbReference type="Gene3D" id="3.40.50.2000">
    <property type="entry name" value="Glycogen Phosphorylase B"/>
    <property type="match status" value="2"/>
</dbReference>
<proteinExistence type="predicted"/>
<dbReference type="CDD" id="cd03802">
    <property type="entry name" value="GT4_AviGT4-like"/>
    <property type="match status" value="1"/>
</dbReference>
<dbReference type="GO" id="GO:0016757">
    <property type="term" value="F:glycosyltransferase activity"/>
    <property type="evidence" value="ECO:0007669"/>
    <property type="project" value="InterPro"/>
</dbReference>
<evidence type="ECO:0000259" key="2">
    <source>
        <dbReference type="Pfam" id="PF13439"/>
    </source>
</evidence>
<sequence>MKKLRIAQVAPLYESVPPKLYGGTERIVSFLTEALISMGHDVTLYASGDSLTDARLIPVIPAALRLDPNKVDQIAPHITMVQMVQNDRREYDIIHYHIDYLHFPVSHCSKKPHLTTLHGRLNIPELQALYNIYREVPVVSISNSQRIPLQQAHWTDTVYHGLPENLFKPVYTPGHYLAFLGRISPEKGLDDAIEIAKRVGIPLKIAAKIEGADQGYFQNVIEPLLDHPLIEFIGEVNESEKQSFIGNAIALLFPIKWPEPFGLVMIESLACATPVVAYASGSVPEILTSGVDSFIVNDLAGAVACIDNIKTIDRHSCRASFDRRFTAKQMAENYLKVYQEVIASKKESLIIKETDHEYN</sequence>
<evidence type="ECO:0000313" key="3">
    <source>
        <dbReference type="EMBL" id="RAV98742.1"/>
    </source>
</evidence>
<dbReference type="SUPFAM" id="SSF53756">
    <property type="entry name" value="UDP-Glycosyltransferase/glycogen phosphorylase"/>
    <property type="match status" value="1"/>
</dbReference>
<dbReference type="InterPro" id="IPR028098">
    <property type="entry name" value="Glyco_trans_4-like_N"/>
</dbReference>
<organism evidence="3 4">
    <name type="scientific">Pseudochryseolinea flava</name>
    <dbReference type="NCBI Taxonomy" id="2059302"/>
    <lineage>
        <taxon>Bacteria</taxon>
        <taxon>Pseudomonadati</taxon>
        <taxon>Bacteroidota</taxon>
        <taxon>Cytophagia</taxon>
        <taxon>Cytophagales</taxon>
        <taxon>Fulvivirgaceae</taxon>
        <taxon>Pseudochryseolinea</taxon>
    </lineage>
</organism>
<evidence type="ECO:0000313" key="4">
    <source>
        <dbReference type="Proteomes" id="UP000251889"/>
    </source>
</evidence>